<evidence type="ECO:0000313" key="1">
    <source>
        <dbReference type="EMBL" id="KKN31792.1"/>
    </source>
</evidence>
<evidence type="ECO:0008006" key="2">
    <source>
        <dbReference type="Google" id="ProtNLM"/>
    </source>
</evidence>
<gene>
    <name evidence="1" type="ORF">LCGC14_0820450</name>
</gene>
<proteinExistence type="predicted"/>
<sequence>MALIDIKQKPLDTKLLEVKSPIDTSIDTEPIDEKGFADILSESNDLAADQELIMDTMRLIEADEPKDQKKGILTSINDSLAEIPEQMQAGAQIAIKNSIQAISDVVDLVGDLSGTDFKINEKVEKFLEQFNEVDVSEKGITKATQEGKAPVVPKAETKAGEIAKTAAQYSIGFFPIMRGLKFVSAIPKVGKVVQTAFAGGLAAFAALDPDTPKFTELFEALHPKLKVPFASYLRGEQDDSNVEKRFKNSIDDAIGFGALGSLFFGIGKIIKNAGAIGRKIGGIKKETKIVNPKDMANDISKKIEVEESVIKAAGEQRTAKSERRLLALAKFKGKEASIAQIKKTKLENLTKKEVDFVIANKDKFDEKILKKIEDIEPQKERRVRQRREREQVGTLETVQHMKQGKLNAQITIQDLKNTQKKFNSHAAAKEGNFTNSGKLVSQAAKGKPLPKGFDPVSKKQFKDLQGISEKDVALTDIELNIKTDNFHVEADIQTSYNKVATLFKDDVKAAKGDAPLTRAKIKVLAEEHGLSVKDIVEMNAGQPIFPHQIKSFKFHIAQSLEKIDKLTKAFQGGDKSVSTELRKEIALAGHLIPKFESIGTTSSNMLREFKLDPDLNLKLIKQVGNTLEELPVGANMEQLVEALSTLPKTLKAKNIFTRTMSTGSDMFREAWIAGMVAGTKTLLAVNPLGNLNLLMFGFQERAIARGISMVFTGGKKGVAPHEAQYLAYGMINSVREAVEVAGKTLKSGIQDPQFSKFAIPKALSSENVNLSFVKNEVTQNYLKRGIDALGWTIRTPFNVLGATDDFFKVLNTRGHMYSLGARKAFKNGLTPESDDFIKAVAEVVNNPTPALKKEAIDFGHYQTFTNELNKDRGFIEAAGAQITEFANEHLLAKIIAPFSRIATNITKYTLERTPMAFLMHDFNMSMKAEGAQKQLAFAKIALGSMYGGLFAYLASAGLISGNYPTGSLTQSRLKTEAGFPKNAFNIGGKAHPFRRVDIIGSHMAAAADIVEMSETLDNDSLGELATGLSVMISDNILSKSYLTGVADVMEVLLGKKNASTVLQRFAGTLFPFSSAVRELARAIDPTEREINPNAGIWESFRDGFIKGKPFLKDLYLLPKRGFFGEVIKRERYFDTMNQQDNPALNALIEFEAKVAFKPSRFIAGSKQARLRPPTSADGIELSNEQYDKLRENFGIIEIGGLVVREAIEQIITQPVFKNASKAQKAGILESIVHTYRSVAEEKLKQDDDELDELINLKLLLKAQEE</sequence>
<reference evidence="1" key="1">
    <citation type="journal article" date="2015" name="Nature">
        <title>Complex archaea that bridge the gap between prokaryotes and eukaryotes.</title>
        <authorList>
            <person name="Spang A."/>
            <person name="Saw J.H."/>
            <person name="Jorgensen S.L."/>
            <person name="Zaremba-Niedzwiedzka K."/>
            <person name="Martijn J."/>
            <person name="Lind A.E."/>
            <person name="van Eijk R."/>
            <person name="Schleper C."/>
            <person name="Guy L."/>
            <person name="Ettema T.J."/>
        </authorList>
    </citation>
    <scope>NUCLEOTIDE SEQUENCE</scope>
</reference>
<comment type="caution">
    <text evidence="1">The sequence shown here is derived from an EMBL/GenBank/DDBJ whole genome shotgun (WGS) entry which is preliminary data.</text>
</comment>
<protein>
    <recommendedName>
        <fullName evidence="2">Large polyvalent protein associated domain-containing protein</fullName>
    </recommendedName>
</protein>
<organism evidence="1">
    <name type="scientific">marine sediment metagenome</name>
    <dbReference type="NCBI Taxonomy" id="412755"/>
    <lineage>
        <taxon>unclassified sequences</taxon>
        <taxon>metagenomes</taxon>
        <taxon>ecological metagenomes</taxon>
    </lineage>
</organism>
<accession>A0A0F9Q4B1</accession>
<dbReference type="EMBL" id="LAZR01002302">
    <property type="protein sequence ID" value="KKN31792.1"/>
    <property type="molecule type" value="Genomic_DNA"/>
</dbReference>
<name>A0A0F9Q4B1_9ZZZZ</name>
<dbReference type="AlphaFoldDB" id="A0A0F9Q4B1"/>